<evidence type="ECO:0000313" key="2">
    <source>
        <dbReference type="Proteomes" id="UP000031843"/>
    </source>
</evidence>
<accession>A0A0C4YF35</accession>
<name>A0A0C4YF35_9BURK</name>
<gene>
    <name evidence="1" type="ORF">RR42_m4021</name>
</gene>
<keyword evidence="2" id="KW-1185">Reference proteome</keyword>
<dbReference type="KEGG" id="cbw:RR42_m4021"/>
<sequence>MRAAGSRPLLDCWVHRCLHADASWTLAGASCHCCRNCRLPAWRDSRPDVPGAWPGEGCGASWIGPPVGAESTQLAVRIGLSAANCRNVEANIVHIIFVCNF</sequence>
<evidence type="ECO:0000313" key="1">
    <source>
        <dbReference type="EMBL" id="AJG21370.1"/>
    </source>
</evidence>
<dbReference type="STRING" id="68895.RR42_m4021"/>
<dbReference type="Proteomes" id="UP000031843">
    <property type="component" value="Chromosome main"/>
</dbReference>
<proteinExistence type="predicted"/>
<dbReference type="EMBL" id="CP010536">
    <property type="protein sequence ID" value="AJG21370.1"/>
    <property type="molecule type" value="Genomic_DNA"/>
</dbReference>
<protein>
    <submittedName>
        <fullName evidence="1">Uncharacterized protein</fullName>
    </submittedName>
</protein>
<organism evidence="1 2">
    <name type="scientific">Cupriavidus basilensis</name>
    <dbReference type="NCBI Taxonomy" id="68895"/>
    <lineage>
        <taxon>Bacteria</taxon>
        <taxon>Pseudomonadati</taxon>
        <taxon>Pseudomonadota</taxon>
        <taxon>Betaproteobacteria</taxon>
        <taxon>Burkholderiales</taxon>
        <taxon>Burkholderiaceae</taxon>
        <taxon>Cupriavidus</taxon>
    </lineage>
</organism>
<reference evidence="1 2" key="1">
    <citation type="journal article" date="2015" name="Genome Announc.">
        <title>Complete Genome Sequence of Cupriavidus basilensis 4G11, Isolated from the Oak Ridge Field Research Center Site.</title>
        <authorList>
            <person name="Ray J."/>
            <person name="Waters R.J."/>
            <person name="Skerker J.M."/>
            <person name="Kuehl J.V."/>
            <person name="Price M.N."/>
            <person name="Huang J."/>
            <person name="Chakraborty R."/>
            <person name="Arkin A.P."/>
            <person name="Deutschbauer A."/>
        </authorList>
    </citation>
    <scope>NUCLEOTIDE SEQUENCE [LARGE SCALE GENOMIC DNA]</scope>
    <source>
        <strain evidence="1">4G11</strain>
    </source>
</reference>
<dbReference type="AlphaFoldDB" id="A0A0C4YF35"/>